<dbReference type="Proteomes" id="UP000039324">
    <property type="component" value="Unassembled WGS sequence"/>
</dbReference>
<evidence type="ECO:0000313" key="5">
    <source>
        <dbReference type="Proteomes" id="UP000039324"/>
    </source>
</evidence>
<feature type="transmembrane region" description="Helical" evidence="2">
    <location>
        <begin position="81"/>
        <end position="103"/>
    </location>
</feature>
<evidence type="ECO:0000256" key="1">
    <source>
        <dbReference type="PROSITE-ProRule" id="PRU00175"/>
    </source>
</evidence>
<keyword evidence="2" id="KW-1133">Transmembrane helix</keyword>
<feature type="transmembrane region" description="Helical" evidence="2">
    <location>
        <begin position="187"/>
        <end position="214"/>
    </location>
</feature>
<keyword evidence="2" id="KW-0472">Membrane</keyword>
<dbReference type="PANTHER" id="PTHR46225:SF19">
    <property type="entry name" value="RING-TYPE DOMAIN-CONTAINING PROTEIN"/>
    <property type="match status" value="1"/>
</dbReference>
<keyword evidence="2" id="KW-0812">Transmembrane</keyword>
<keyword evidence="1" id="KW-0862">Zinc</keyword>
<protein>
    <recommendedName>
        <fullName evidence="3">RING-type domain-containing protein</fullName>
    </recommendedName>
</protein>
<dbReference type="Pfam" id="PF13639">
    <property type="entry name" value="zf-RING_2"/>
    <property type="match status" value="1"/>
</dbReference>
<proteinExistence type="predicted"/>
<reference evidence="4 5" key="1">
    <citation type="submission" date="2015-02" db="EMBL/GenBank/DDBJ databases">
        <authorList>
            <person name="Chooi Y.-H."/>
        </authorList>
    </citation>
    <scope>NUCLEOTIDE SEQUENCE [LARGE SCALE GENOMIC DNA]</scope>
    <source>
        <strain evidence="4">E3</strain>
    </source>
</reference>
<dbReference type="GO" id="GO:0008270">
    <property type="term" value="F:zinc ion binding"/>
    <property type="evidence" value="ECO:0007669"/>
    <property type="project" value="UniProtKB-KW"/>
</dbReference>
<sequence>MAGLRLATAFHSPSLTATTAMMDGDDHEIQVQIEMDEELARRLQLQERGIVAVDDAVERDDGDDDDGRDSFQNLLSRRAVLIAYLTYQILELTAASVVLSVTAKEPRCPHYDLRLWIVAWTARLVVTAPLTLRRLVGVHAGKYHRAAEVVTAAYCVMIFLAGNVILYSTPGACRSVSPIASTYMITVLAVMFAYFAVPVVLAAVLCLFLPFVLLTVHMVGYPYTAPGATDRMLRPLPSQQFPGKEGDSRCDSSRCAICMNEFVTGESIVTTLPCGHQFDRDCIEHWLRIKRECALCRHVRNRGNRSVPACI</sequence>
<gene>
    <name evidence="4" type="ORF">PBRA_000827</name>
</gene>
<evidence type="ECO:0000256" key="2">
    <source>
        <dbReference type="SAM" id="Phobius"/>
    </source>
</evidence>
<dbReference type="Gene3D" id="3.30.40.10">
    <property type="entry name" value="Zinc/RING finger domain, C3HC4 (zinc finger)"/>
    <property type="match status" value="1"/>
</dbReference>
<dbReference type="STRING" id="37360.A0A0G4IQH8"/>
<dbReference type="InterPro" id="IPR001841">
    <property type="entry name" value="Znf_RING"/>
</dbReference>
<dbReference type="SUPFAM" id="SSF57850">
    <property type="entry name" value="RING/U-box"/>
    <property type="match status" value="1"/>
</dbReference>
<dbReference type="InterPro" id="IPR013083">
    <property type="entry name" value="Znf_RING/FYVE/PHD"/>
</dbReference>
<dbReference type="AlphaFoldDB" id="A0A0G4IQH8"/>
<feature type="transmembrane region" description="Helical" evidence="2">
    <location>
        <begin position="148"/>
        <end position="167"/>
    </location>
</feature>
<keyword evidence="1" id="KW-0479">Metal-binding</keyword>
<accession>A0A0G4IQH8</accession>
<keyword evidence="1" id="KW-0863">Zinc-finger</keyword>
<feature type="transmembrane region" description="Helical" evidence="2">
    <location>
        <begin position="115"/>
        <end position="136"/>
    </location>
</feature>
<organism evidence="4 5">
    <name type="scientific">Plasmodiophora brassicae</name>
    <name type="common">Clubroot disease agent</name>
    <dbReference type="NCBI Taxonomy" id="37360"/>
    <lineage>
        <taxon>Eukaryota</taxon>
        <taxon>Sar</taxon>
        <taxon>Rhizaria</taxon>
        <taxon>Endomyxa</taxon>
        <taxon>Phytomyxea</taxon>
        <taxon>Plasmodiophorida</taxon>
        <taxon>Plasmodiophoridae</taxon>
        <taxon>Plasmodiophora</taxon>
    </lineage>
</organism>
<dbReference type="PROSITE" id="PS50089">
    <property type="entry name" value="ZF_RING_2"/>
    <property type="match status" value="1"/>
</dbReference>
<dbReference type="SMART" id="SM00184">
    <property type="entry name" value="RING"/>
    <property type="match status" value="1"/>
</dbReference>
<dbReference type="PANTHER" id="PTHR46225">
    <property type="entry name" value="C3H4 TYPE ZINC FINGER PROTEIN"/>
    <property type="match status" value="1"/>
</dbReference>
<feature type="domain" description="RING-type" evidence="3">
    <location>
        <begin position="255"/>
        <end position="297"/>
    </location>
</feature>
<keyword evidence="5" id="KW-1185">Reference proteome</keyword>
<name>A0A0G4IQH8_PLABS</name>
<dbReference type="EMBL" id="CDSF01000079">
    <property type="protein sequence ID" value="CEO97482.1"/>
    <property type="molecule type" value="Genomic_DNA"/>
</dbReference>
<evidence type="ECO:0000259" key="3">
    <source>
        <dbReference type="PROSITE" id="PS50089"/>
    </source>
</evidence>
<dbReference type="OrthoDB" id="982251at2759"/>
<evidence type="ECO:0000313" key="4">
    <source>
        <dbReference type="EMBL" id="CEO97482.1"/>
    </source>
</evidence>